<dbReference type="Gene3D" id="3.40.50.1820">
    <property type="entry name" value="alpha/beta hydrolase"/>
    <property type="match status" value="1"/>
</dbReference>
<proteinExistence type="predicted"/>
<gene>
    <name evidence="1" type="ORF">CGLO_03570</name>
</gene>
<evidence type="ECO:0000313" key="2">
    <source>
        <dbReference type="Proteomes" id="UP000015530"/>
    </source>
</evidence>
<dbReference type="HOGENOM" id="CLU_1855113_0_0_1"/>
<accession>T0M6D2</accession>
<dbReference type="SUPFAM" id="SSF53474">
    <property type="entry name" value="alpha/beta-Hydrolases"/>
    <property type="match status" value="1"/>
</dbReference>
<dbReference type="STRING" id="1237896.T0M6D2"/>
<comment type="caution">
    <text evidence="1">The sequence shown here is derived from an EMBL/GenBank/DDBJ whole genome shotgun (WGS) entry which is preliminary data.</text>
</comment>
<dbReference type="OrthoDB" id="2664882at2759"/>
<protein>
    <recommendedName>
        <fullName evidence="3">Carboxylesterase type B domain-containing protein</fullName>
    </recommendedName>
</protein>
<dbReference type="InterPro" id="IPR029058">
    <property type="entry name" value="AB_hydrolase_fold"/>
</dbReference>
<dbReference type="EMBL" id="AMYD01000733">
    <property type="protein sequence ID" value="EQB56435.1"/>
    <property type="molecule type" value="Genomic_DNA"/>
</dbReference>
<evidence type="ECO:0000313" key="1">
    <source>
        <dbReference type="EMBL" id="EQB56435.1"/>
    </source>
</evidence>
<dbReference type="AlphaFoldDB" id="T0M6D2"/>
<name>T0M6D2_COLGC</name>
<dbReference type="Proteomes" id="UP000015530">
    <property type="component" value="Unassembled WGS sequence"/>
</dbReference>
<organism evidence="1 2">
    <name type="scientific">Colletotrichum gloeosporioides (strain Cg-14)</name>
    <name type="common">Anthracnose fungus</name>
    <name type="synonym">Glomerella cingulata</name>
    <dbReference type="NCBI Taxonomy" id="1237896"/>
    <lineage>
        <taxon>Eukaryota</taxon>
        <taxon>Fungi</taxon>
        <taxon>Dikarya</taxon>
        <taxon>Ascomycota</taxon>
        <taxon>Pezizomycotina</taxon>
        <taxon>Sordariomycetes</taxon>
        <taxon>Hypocreomycetidae</taxon>
        <taxon>Glomerellales</taxon>
        <taxon>Glomerellaceae</taxon>
        <taxon>Colletotrichum</taxon>
        <taxon>Colletotrichum gloeosporioides species complex</taxon>
    </lineage>
</organism>
<reference evidence="2" key="1">
    <citation type="journal article" date="2013" name="Mol. Plant Microbe Interact.">
        <title>Global aspects of pacC regulation of pathogenicity genes in Colletotrichum gloeosporioides as revealed by transcriptome analysis.</title>
        <authorList>
            <person name="Alkan N."/>
            <person name="Meng X."/>
            <person name="Friedlander G."/>
            <person name="Reuveni E."/>
            <person name="Sukno S."/>
            <person name="Sherman A."/>
            <person name="Thon M."/>
            <person name="Fluhr R."/>
            <person name="Prusky D."/>
        </authorList>
    </citation>
    <scope>NUCLEOTIDE SEQUENCE [LARGE SCALE GENOMIC DNA]</scope>
    <source>
        <strain evidence="2">Cg-14</strain>
    </source>
</reference>
<sequence>MSAAPGNKWNYLIEQALPASVLAGTATLGEITEADYADSDALEAVPYLGSFHASDVVLNFFGALPSNNSRHLMGTLISFVNNLDPNKHDMTDVPTWPQYDSSSKSTMLWSESGADVVADDYREEAIAYLNEIGDSLRI</sequence>
<evidence type="ECO:0008006" key="3">
    <source>
        <dbReference type="Google" id="ProtNLM"/>
    </source>
</evidence>